<dbReference type="AlphaFoldDB" id="A0A368RVY2"/>
<accession>A0A368RVY2</accession>
<evidence type="ECO:0000313" key="1">
    <source>
        <dbReference type="EMBL" id="RCV33710.1"/>
    </source>
</evidence>
<name>A0A368RVY2_SETIT</name>
<organism evidence="1">
    <name type="scientific">Setaria italica</name>
    <name type="common">Foxtail millet</name>
    <name type="synonym">Panicum italicum</name>
    <dbReference type="NCBI Taxonomy" id="4555"/>
    <lineage>
        <taxon>Eukaryota</taxon>
        <taxon>Viridiplantae</taxon>
        <taxon>Streptophyta</taxon>
        <taxon>Embryophyta</taxon>
        <taxon>Tracheophyta</taxon>
        <taxon>Spermatophyta</taxon>
        <taxon>Magnoliopsida</taxon>
        <taxon>Liliopsida</taxon>
        <taxon>Poales</taxon>
        <taxon>Poaceae</taxon>
        <taxon>PACMAD clade</taxon>
        <taxon>Panicoideae</taxon>
        <taxon>Panicodae</taxon>
        <taxon>Paniceae</taxon>
        <taxon>Cenchrinae</taxon>
        <taxon>Setaria</taxon>
    </lineage>
</organism>
<reference evidence="1" key="2">
    <citation type="submission" date="2015-07" db="EMBL/GenBank/DDBJ databases">
        <authorList>
            <person name="Noorani M."/>
        </authorList>
    </citation>
    <scope>NUCLEOTIDE SEQUENCE</scope>
    <source>
        <strain evidence="1">Yugu1</strain>
    </source>
</reference>
<protein>
    <submittedName>
        <fullName evidence="1">Uncharacterized protein</fullName>
    </submittedName>
</protein>
<reference evidence="1" key="1">
    <citation type="journal article" date="2012" name="Nat. Biotechnol.">
        <title>Reference genome sequence of the model plant Setaria.</title>
        <authorList>
            <person name="Bennetzen J.L."/>
            <person name="Schmutz J."/>
            <person name="Wang H."/>
            <person name="Percifield R."/>
            <person name="Hawkins J."/>
            <person name="Pontaroli A.C."/>
            <person name="Estep M."/>
            <person name="Feng L."/>
            <person name="Vaughn J.N."/>
            <person name="Grimwood J."/>
            <person name="Jenkins J."/>
            <person name="Barry K."/>
            <person name="Lindquist E."/>
            <person name="Hellsten U."/>
            <person name="Deshpande S."/>
            <person name="Wang X."/>
            <person name="Wu X."/>
            <person name="Mitros T."/>
            <person name="Triplett J."/>
            <person name="Yang X."/>
            <person name="Ye C.Y."/>
            <person name="Mauro-Herrera M."/>
            <person name="Wang L."/>
            <person name="Li P."/>
            <person name="Sharma M."/>
            <person name="Sharma R."/>
            <person name="Ronald P.C."/>
            <person name="Panaud O."/>
            <person name="Kellogg E.A."/>
            <person name="Brutnell T.P."/>
            <person name="Doust A.N."/>
            <person name="Tuskan G.A."/>
            <person name="Rokhsar D."/>
            <person name="Devos K.M."/>
        </authorList>
    </citation>
    <scope>NUCLEOTIDE SEQUENCE [LARGE SCALE GENOMIC DNA]</scope>
    <source>
        <strain evidence="1">Yugu1</strain>
    </source>
</reference>
<proteinExistence type="predicted"/>
<gene>
    <name evidence="1" type="ORF">SETIT_7G103900v2</name>
</gene>
<dbReference type="EMBL" id="CM003534">
    <property type="protein sequence ID" value="RCV33710.1"/>
    <property type="molecule type" value="Genomic_DNA"/>
</dbReference>
<sequence>MQPLKFHVPFSTIHSISISANCFVKKRLVNNHFELPSMVSFARTETGLAEIYHYDSDIRLRHWDVESFGTYRLAK</sequence>